<dbReference type="GO" id="GO:0030632">
    <property type="term" value="P:D-alanine biosynthetic process"/>
    <property type="evidence" value="ECO:0007669"/>
    <property type="project" value="UniProtKB-UniRule"/>
</dbReference>
<dbReference type="InterPro" id="IPR000821">
    <property type="entry name" value="Ala_racemase"/>
</dbReference>
<feature type="modified residue" description="N6-(pyridoxal phosphate)lysine" evidence="5 6">
    <location>
        <position position="41"/>
    </location>
</feature>
<comment type="function">
    <text evidence="5">Catalyzes the interconversion of L-alanine and D-alanine. May also act on other amino acids.</text>
</comment>
<dbReference type="Gene3D" id="2.40.37.10">
    <property type="entry name" value="Lyase, Ornithine Decarboxylase, Chain A, domain 1"/>
    <property type="match status" value="1"/>
</dbReference>
<dbReference type="OrthoDB" id="9813814at2"/>
<proteinExistence type="inferred from homology"/>
<dbReference type="NCBIfam" id="TIGR00492">
    <property type="entry name" value="alr"/>
    <property type="match status" value="1"/>
</dbReference>
<comment type="pathway">
    <text evidence="5">Amino-acid biosynthesis; D-alanine biosynthesis; D-alanine from L-alanine: step 1/1.</text>
</comment>
<dbReference type="FunFam" id="2.40.37.10:FF:000006">
    <property type="entry name" value="Alanine racemase"/>
    <property type="match status" value="1"/>
</dbReference>
<evidence type="ECO:0000256" key="6">
    <source>
        <dbReference type="PIRSR" id="PIRSR600821-50"/>
    </source>
</evidence>
<dbReference type="SUPFAM" id="SSF51419">
    <property type="entry name" value="PLP-binding barrel"/>
    <property type="match status" value="1"/>
</dbReference>
<feature type="domain" description="Alanine racemase C-terminal" evidence="8">
    <location>
        <begin position="249"/>
        <end position="373"/>
    </location>
</feature>
<dbReference type="AlphaFoldDB" id="A0A1T4NPM0"/>
<dbReference type="PANTHER" id="PTHR30511">
    <property type="entry name" value="ALANINE RACEMASE"/>
    <property type="match status" value="1"/>
</dbReference>
<dbReference type="InterPro" id="IPR020622">
    <property type="entry name" value="Ala_racemase_pyridoxalP-BS"/>
</dbReference>
<evidence type="ECO:0000256" key="5">
    <source>
        <dbReference type="HAMAP-Rule" id="MF_01201"/>
    </source>
</evidence>
<dbReference type="Gene3D" id="3.20.20.10">
    <property type="entry name" value="Alanine racemase"/>
    <property type="match status" value="1"/>
</dbReference>
<dbReference type="GO" id="GO:0008784">
    <property type="term" value="F:alanine racemase activity"/>
    <property type="evidence" value="ECO:0007669"/>
    <property type="project" value="UniProtKB-UniRule"/>
</dbReference>
<dbReference type="PROSITE" id="PS00395">
    <property type="entry name" value="ALANINE_RACEMASE"/>
    <property type="match status" value="1"/>
</dbReference>
<gene>
    <name evidence="9" type="ORF">SAMN02745973_01757</name>
</gene>
<dbReference type="InterPro" id="IPR009006">
    <property type="entry name" value="Ala_racemase/Decarboxylase_C"/>
</dbReference>
<comment type="cofactor">
    <cofactor evidence="2 5 6">
        <name>pyridoxal 5'-phosphate</name>
        <dbReference type="ChEBI" id="CHEBI:597326"/>
    </cofactor>
</comment>
<dbReference type="InterPro" id="IPR029066">
    <property type="entry name" value="PLP-binding_barrel"/>
</dbReference>
<dbReference type="GO" id="GO:0005829">
    <property type="term" value="C:cytosol"/>
    <property type="evidence" value="ECO:0007669"/>
    <property type="project" value="TreeGrafter"/>
</dbReference>
<dbReference type="Pfam" id="PF00842">
    <property type="entry name" value="Ala_racemase_C"/>
    <property type="match status" value="1"/>
</dbReference>
<evidence type="ECO:0000256" key="2">
    <source>
        <dbReference type="ARBA" id="ARBA00001933"/>
    </source>
</evidence>
<comment type="catalytic activity">
    <reaction evidence="1 5">
        <text>L-alanine = D-alanine</text>
        <dbReference type="Rhea" id="RHEA:20249"/>
        <dbReference type="ChEBI" id="CHEBI:57416"/>
        <dbReference type="ChEBI" id="CHEBI:57972"/>
        <dbReference type="EC" id="5.1.1.1"/>
    </reaction>
</comment>
<dbReference type="GO" id="GO:0009252">
    <property type="term" value="P:peptidoglycan biosynthetic process"/>
    <property type="evidence" value="ECO:0007669"/>
    <property type="project" value="TreeGrafter"/>
</dbReference>
<dbReference type="InterPro" id="IPR001608">
    <property type="entry name" value="Ala_racemase_N"/>
</dbReference>
<evidence type="ECO:0000256" key="4">
    <source>
        <dbReference type="ARBA" id="ARBA00023235"/>
    </source>
</evidence>
<dbReference type="FunFam" id="3.20.20.10:FF:000002">
    <property type="entry name" value="Alanine racemase"/>
    <property type="match status" value="1"/>
</dbReference>
<dbReference type="InterPro" id="IPR011079">
    <property type="entry name" value="Ala_racemase_C"/>
</dbReference>
<feature type="active site" description="Proton acceptor; specific for L-alanine" evidence="5">
    <location>
        <position position="270"/>
    </location>
</feature>
<dbReference type="PANTHER" id="PTHR30511:SF0">
    <property type="entry name" value="ALANINE RACEMASE, CATABOLIC-RELATED"/>
    <property type="match status" value="1"/>
</dbReference>
<dbReference type="UniPathway" id="UPA00042">
    <property type="reaction ID" value="UER00497"/>
</dbReference>
<dbReference type="SUPFAM" id="SSF50621">
    <property type="entry name" value="Alanine racemase C-terminal domain-like"/>
    <property type="match status" value="1"/>
</dbReference>
<evidence type="ECO:0000256" key="7">
    <source>
        <dbReference type="PIRSR" id="PIRSR600821-52"/>
    </source>
</evidence>
<evidence type="ECO:0000259" key="8">
    <source>
        <dbReference type="SMART" id="SM01005"/>
    </source>
</evidence>
<accession>A0A1T4NPM0</accession>
<feature type="active site" description="Proton acceptor; specific for D-alanine" evidence="5">
    <location>
        <position position="41"/>
    </location>
</feature>
<name>A0A1T4NPM0_9FIRM</name>
<sequence>MEEKWLHRPTWIEVDLDAISHNIQTIRKLVGKDKKIMGIVKADAYGHGAVEVAQVLLKHGVEYLAVSILDEAIALRKGGIIAPILILGYTPVEQVKEIVKWGITQTIYNRDIIYALSKEAQKQKKRVKIHIKVDTGMGRIGFIGKEEIVKAVKEFRQLPYIDVEGIFTHFSVADQKDKRYTFKQLKKFEKVIKALEKEDIYIPIKHTANSAATIDIDQSRFDMVRPGIILYGLYPSDEVRKEKLNLKPAMSFKTRIAHIKKVPPNTSISYGRKFITSNESIIATLPVGYADGFSRMLSGKAKVLIQGKKVPVVGAICMDQCMVDISNIPNVEIGDEVIVFGKGLPVEEIAEKLGTINYEVICMLNKRVPRVYKHKGKIIGIKNVLLDS</sequence>
<reference evidence="9 10" key="1">
    <citation type="submission" date="2017-02" db="EMBL/GenBank/DDBJ databases">
        <authorList>
            <person name="Peterson S.W."/>
        </authorList>
    </citation>
    <scope>NUCLEOTIDE SEQUENCE [LARGE SCALE GENOMIC DNA]</scope>
    <source>
        <strain evidence="9 10">DSM 15102</strain>
    </source>
</reference>
<dbReference type="PRINTS" id="PR00992">
    <property type="entry name" value="ALARACEMASE"/>
</dbReference>
<dbReference type="Proteomes" id="UP000196365">
    <property type="component" value="Unassembled WGS sequence"/>
</dbReference>
<evidence type="ECO:0000256" key="3">
    <source>
        <dbReference type="ARBA" id="ARBA00022898"/>
    </source>
</evidence>
<keyword evidence="3 5" id="KW-0663">Pyridoxal phosphate</keyword>
<feature type="binding site" evidence="5 7">
    <location>
        <position position="139"/>
    </location>
    <ligand>
        <name>substrate</name>
    </ligand>
</feature>
<dbReference type="Pfam" id="PF01168">
    <property type="entry name" value="Ala_racemase_N"/>
    <property type="match status" value="1"/>
</dbReference>
<feature type="binding site" evidence="5 7">
    <location>
        <position position="318"/>
    </location>
    <ligand>
        <name>substrate</name>
    </ligand>
</feature>
<dbReference type="HAMAP" id="MF_01201">
    <property type="entry name" value="Ala_racemase"/>
    <property type="match status" value="1"/>
</dbReference>
<comment type="similarity">
    <text evidence="5">Belongs to the alanine racemase family.</text>
</comment>
<dbReference type="EMBL" id="FUWV01000012">
    <property type="protein sequence ID" value="SJZ81220.1"/>
    <property type="molecule type" value="Genomic_DNA"/>
</dbReference>
<dbReference type="EC" id="5.1.1.1" evidence="5"/>
<dbReference type="CDD" id="cd00430">
    <property type="entry name" value="PLPDE_III_AR"/>
    <property type="match status" value="1"/>
</dbReference>
<keyword evidence="10" id="KW-1185">Reference proteome</keyword>
<evidence type="ECO:0000313" key="9">
    <source>
        <dbReference type="EMBL" id="SJZ81220.1"/>
    </source>
</evidence>
<evidence type="ECO:0000313" key="10">
    <source>
        <dbReference type="Proteomes" id="UP000196365"/>
    </source>
</evidence>
<evidence type="ECO:0000256" key="1">
    <source>
        <dbReference type="ARBA" id="ARBA00000316"/>
    </source>
</evidence>
<dbReference type="SMART" id="SM01005">
    <property type="entry name" value="Ala_racemase_C"/>
    <property type="match status" value="1"/>
</dbReference>
<dbReference type="GO" id="GO:0030170">
    <property type="term" value="F:pyridoxal phosphate binding"/>
    <property type="evidence" value="ECO:0007669"/>
    <property type="project" value="UniProtKB-UniRule"/>
</dbReference>
<protein>
    <recommendedName>
        <fullName evidence="5">Alanine racemase</fullName>
        <ecNumber evidence="5">5.1.1.1</ecNumber>
    </recommendedName>
</protein>
<keyword evidence="4 5" id="KW-0413">Isomerase</keyword>
<organism evidence="9 10">
    <name type="scientific">Garciella nitratireducens DSM 15102</name>
    <dbReference type="NCBI Taxonomy" id="1121911"/>
    <lineage>
        <taxon>Bacteria</taxon>
        <taxon>Bacillati</taxon>
        <taxon>Bacillota</taxon>
        <taxon>Clostridia</taxon>
        <taxon>Eubacteriales</taxon>
        <taxon>Eubacteriaceae</taxon>
        <taxon>Garciella</taxon>
    </lineage>
</organism>
<dbReference type="RefSeq" id="WP_087679138.1">
    <property type="nucleotide sequence ID" value="NZ_FUWV01000012.1"/>
</dbReference>